<comment type="caution">
    <text evidence="1">The sequence shown here is derived from an EMBL/GenBank/DDBJ whole genome shotgun (WGS) entry which is preliminary data.</text>
</comment>
<dbReference type="EMBL" id="BAABKZ010000002">
    <property type="protein sequence ID" value="GAA5094746.1"/>
    <property type="molecule type" value="Genomic_DNA"/>
</dbReference>
<proteinExistence type="predicted"/>
<dbReference type="Pfam" id="PF19673">
    <property type="entry name" value="DUF6176"/>
    <property type="match status" value="1"/>
</dbReference>
<accession>A0ABP9MFP2</accession>
<name>A0ABP9MFP2_9MICO</name>
<organism evidence="1 2">
    <name type="scientific">Microbacterium yannicii</name>
    <dbReference type="NCBI Taxonomy" id="671622"/>
    <lineage>
        <taxon>Bacteria</taxon>
        <taxon>Bacillati</taxon>
        <taxon>Actinomycetota</taxon>
        <taxon>Actinomycetes</taxon>
        <taxon>Micrococcales</taxon>
        <taxon>Microbacteriaceae</taxon>
        <taxon>Microbacterium</taxon>
    </lineage>
</organism>
<evidence type="ECO:0000313" key="1">
    <source>
        <dbReference type="EMBL" id="GAA5094746.1"/>
    </source>
</evidence>
<gene>
    <name evidence="1" type="ORF">GCM10025760_26250</name>
</gene>
<dbReference type="RefSeq" id="WP_194414291.1">
    <property type="nucleotide sequence ID" value="NZ_BAABKZ010000002.1"/>
</dbReference>
<dbReference type="Proteomes" id="UP001501407">
    <property type="component" value="Unassembled WGS sequence"/>
</dbReference>
<evidence type="ECO:0008006" key="3">
    <source>
        <dbReference type="Google" id="ProtNLM"/>
    </source>
</evidence>
<protein>
    <recommendedName>
        <fullName evidence="3">DUF2007 domain-containing protein</fullName>
    </recommendedName>
</protein>
<evidence type="ECO:0000313" key="2">
    <source>
        <dbReference type="Proteomes" id="UP001501407"/>
    </source>
</evidence>
<reference evidence="2" key="1">
    <citation type="journal article" date="2019" name="Int. J. Syst. Evol. Microbiol.">
        <title>The Global Catalogue of Microorganisms (GCM) 10K type strain sequencing project: providing services to taxonomists for standard genome sequencing and annotation.</title>
        <authorList>
            <consortium name="The Broad Institute Genomics Platform"/>
            <consortium name="The Broad Institute Genome Sequencing Center for Infectious Disease"/>
            <person name="Wu L."/>
            <person name="Ma J."/>
        </authorList>
    </citation>
    <scope>NUCLEOTIDE SEQUENCE [LARGE SCALE GENOMIC DNA]</scope>
    <source>
        <strain evidence="2">JCM 18959</strain>
    </source>
</reference>
<sequence>MIHLVARRIRADQRDRVVEWLREIDGPRRAEARESLAAEGVDHETAMIIDTSDGPIIVYAMQTDDLARARAVTDQSPRSVDAEHRAVMRRADDGPANAEIVLDLRVDPD</sequence>
<keyword evidence="2" id="KW-1185">Reference proteome</keyword>
<dbReference type="InterPro" id="IPR046174">
    <property type="entry name" value="DUF6176"/>
</dbReference>